<protein>
    <submittedName>
        <fullName evidence="1">Uncharacterized protein</fullName>
    </submittedName>
</protein>
<gene>
    <name evidence="1" type="ordered locus">HBZC1_03140</name>
</gene>
<dbReference type="STRING" id="1002804.HBZC1_03140"/>
<dbReference type="EMBL" id="FR871757">
    <property type="protein sequence ID" value="CCB79300.1"/>
    <property type="molecule type" value="Genomic_DNA"/>
</dbReference>
<evidence type="ECO:0000313" key="1">
    <source>
        <dbReference type="EMBL" id="CCB79300.1"/>
    </source>
</evidence>
<sequence>MRGIIAHSFKVILEHFLLVTWQTHEDREMEVKDIQSNSLHALLNASNLGRSVTPSSPTPPAQPKIEAVEQTAQAQPDGLKRETYGFLVLELMSDNEYQAFLRATAGMNENEKRLAAQSLYSLTSFYGGQIQEDKQVQEKIDGLRALQETQVRKAFGVDNNFVNRYKNAYNQAYQTLDMLL</sequence>
<evidence type="ECO:0000313" key="2">
    <source>
        <dbReference type="Proteomes" id="UP000008387"/>
    </source>
</evidence>
<accession>F8KQ07</accession>
<dbReference type="Proteomes" id="UP000008387">
    <property type="component" value="Chromosome"/>
</dbReference>
<organism evidence="1 2">
    <name type="scientific">Helicobacter bizzozeronii (strain CIII-1)</name>
    <dbReference type="NCBI Taxonomy" id="1002804"/>
    <lineage>
        <taxon>Bacteria</taxon>
        <taxon>Pseudomonadati</taxon>
        <taxon>Campylobacterota</taxon>
        <taxon>Epsilonproteobacteria</taxon>
        <taxon>Campylobacterales</taxon>
        <taxon>Helicobacteraceae</taxon>
        <taxon>Helicobacter</taxon>
    </lineage>
</organism>
<dbReference type="eggNOG" id="ENOG50316AZ">
    <property type="taxonomic scope" value="Bacteria"/>
</dbReference>
<reference evidence="1 2" key="1">
    <citation type="journal article" date="2011" name="J. Bacteriol.">
        <title>Genome sequence of Helicobacter bizzozeronii strain CIII-1, an isolate from human gastric mucosa.</title>
        <authorList>
            <person name="Schott T."/>
            <person name="Rossi M."/>
            <person name="Hanninen M.L."/>
        </authorList>
    </citation>
    <scope>NUCLEOTIDE SEQUENCE [LARGE SCALE GENOMIC DNA]</scope>
    <source>
        <strain evidence="1 2">CIII-1</strain>
    </source>
</reference>
<proteinExistence type="predicted"/>
<dbReference type="KEGG" id="hbi:HBZC1_03140"/>
<dbReference type="AlphaFoldDB" id="F8KQ07"/>
<dbReference type="HOGENOM" id="CLU_1710756_0_0_7"/>
<keyword evidence="2" id="KW-1185">Reference proteome</keyword>
<name>F8KQ07_HELBC</name>